<dbReference type="PRINTS" id="PR01161">
    <property type="entry name" value="TUBULIN"/>
</dbReference>
<evidence type="ECO:0000256" key="3">
    <source>
        <dbReference type="ARBA" id="ARBA00022741"/>
    </source>
</evidence>
<reference evidence="9" key="1">
    <citation type="submission" date="2022-01" db="UniProtKB">
        <authorList>
            <consortium name="EnsemblMetazoa"/>
        </authorList>
    </citation>
    <scope>IDENTIFICATION</scope>
</reference>
<dbReference type="GO" id="GO:0005525">
    <property type="term" value="F:GTP binding"/>
    <property type="evidence" value="ECO:0007669"/>
    <property type="project" value="UniProtKB-KW"/>
</dbReference>
<dbReference type="GO" id="GO:0005200">
    <property type="term" value="F:structural constituent of cytoskeleton"/>
    <property type="evidence" value="ECO:0007669"/>
    <property type="project" value="InterPro"/>
</dbReference>
<dbReference type="InterPro" id="IPR018316">
    <property type="entry name" value="Tubulin/FtsZ_2-layer-sand-dom"/>
</dbReference>
<keyword evidence="10" id="KW-1185">Reference proteome</keyword>
<feature type="domain" description="Tubulin/FtsZ 2-layer sandwich" evidence="8">
    <location>
        <begin position="247"/>
        <end position="390"/>
    </location>
</feature>
<evidence type="ECO:0000256" key="4">
    <source>
        <dbReference type="ARBA" id="ARBA00022801"/>
    </source>
</evidence>
<dbReference type="Gene3D" id="3.30.1330.20">
    <property type="entry name" value="Tubulin/FtsZ, C-terminal domain"/>
    <property type="match status" value="1"/>
</dbReference>
<evidence type="ECO:0000256" key="2">
    <source>
        <dbReference type="ARBA" id="ARBA00022701"/>
    </source>
</evidence>
<dbReference type="PANTHER" id="PTHR11588">
    <property type="entry name" value="TUBULIN"/>
    <property type="match status" value="1"/>
</dbReference>
<evidence type="ECO:0000259" key="8">
    <source>
        <dbReference type="SMART" id="SM00865"/>
    </source>
</evidence>
<evidence type="ECO:0000256" key="5">
    <source>
        <dbReference type="ARBA" id="ARBA00023134"/>
    </source>
</evidence>
<evidence type="ECO:0000259" key="7">
    <source>
        <dbReference type="SMART" id="SM00864"/>
    </source>
</evidence>
<dbReference type="OrthoDB" id="10362653at2759"/>
<feature type="domain" description="Tubulin/FtsZ GTPase" evidence="7">
    <location>
        <begin position="48"/>
        <end position="245"/>
    </location>
</feature>
<dbReference type="InterPro" id="IPR002452">
    <property type="entry name" value="Alpha_tubulin"/>
</dbReference>
<dbReference type="InterPro" id="IPR003008">
    <property type="entry name" value="Tubulin_FtsZ_GTPase"/>
</dbReference>
<evidence type="ECO:0000313" key="9">
    <source>
        <dbReference type="EnsemblMetazoa" id="XP_014255355.1"/>
    </source>
</evidence>
<keyword evidence="4" id="KW-0378">Hydrolase</keyword>
<evidence type="ECO:0000313" key="10">
    <source>
        <dbReference type="Proteomes" id="UP000494040"/>
    </source>
</evidence>
<keyword evidence="2" id="KW-0493">Microtubule</keyword>
<dbReference type="Pfam" id="PF03953">
    <property type="entry name" value="Tubulin_C"/>
    <property type="match status" value="1"/>
</dbReference>
<dbReference type="GeneID" id="106669951"/>
<proteinExistence type="inferred from homology"/>
<dbReference type="GO" id="GO:0007017">
    <property type="term" value="P:microtubule-based process"/>
    <property type="evidence" value="ECO:0007669"/>
    <property type="project" value="InterPro"/>
</dbReference>
<protein>
    <recommendedName>
        <fullName evidence="11">Tubulin alpha chain</fullName>
    </recommendedName>
</protein>
<dbReference type="InterPro" id="IPR036525">
    <property type="entry name" value="Tubulin/FtsZ_GTPase_sf"/>
</dbReference>
<evidence type="ECO:0008006" key="11">
    <source>
        <dbReference type="Google" id="ProtNLM"/>
    </source>
</evidence>
<keyword evidence="3" id="KW-0547">Nucleotide-binding</keyword>
<dbReference type="Pfam" id="PF00091">
    <property type="entry name" value="Tubulin"/>
    <property type="match status" value="1"/>
</dbReference>
<sequence>MEILSIHSGKAGIDVGLSCWDQYLREHYILSNGGMDPNNPCYNELLEYNTFFEELNPNVFTPRALLIDCVQDDLEKVKQDPKMSIFRKDQMIHGNEYTCHVYAKGHGFAGKKILDQSMEAIRIMAEECDHLQGFIFYRSLGGGTGTGFTSLLTEKLTSTFDKIGIHEYSILPGSHPSSSAVAVYNTVLSIADTLQTPKCAFMFDNNILFKWCKERLNILDPSYSNMNDILARILSSITASLRFQSALNVTLDDFHRSLIPHPQLCFPLASFAPISPSSEPTECTAHELIKACFSDENQLLNCRLKNGEFLASSLMFSGNVRTVDANKVLTKLRSSNQIKFVDWCQSIFKAGFNPRPTHIYPKTELAITKRQLCMLTNTTELSKVFRGLRRKYEKLIKKKAFFHLYMDEGMEERDFFGAAEKLHTLEKNYEEIQHNNYCPKNAILE</sequence>
<dbReference type="InterPro" id="IPR037103">
    <property type="entry name" value="Tubulin/FtsZ-like_C"/>
</dbReference>
<dbReference type="RefSeq" id="XP_014255355.1">
    <property type="nucleotide sequence ID" value="XM_014399869.1"/>
</dbReference>
<dbReference type="GO" id="GO:0005874">
    <property type="term" value="C:microtubule"/>
    <property type="evidence" value="ECO:0007669"/>
    <property type="project" value="UniProtKB-KW"/>
</dbReference>
<dbReference type="Gene3D" id="1.10.287.600">
    <property type="entry name" value="Helix hairpin bin"/>
    <property type="match status" value="1"/>
</dbReference>
<comment type="catalytic activity">
    <reaction evidence="6">
        <text>GTP + H2O = GDP + phosphate + H(+)</text>
        <dbReference type="Rhea" id="RHEA:19669"/>
        <dbReference type="ChEBI" id="CHEBI:15377"/>
        <dbReference type="ChEBI" id="CHEBI:15378"/>
        <dbReference type="ChEBI" id="CHEBI:37565"/>
        <dbReference type="ChEBI" id="CHEBI:43474"/>
        <dbReference type="ChEBI" id="CHEBI:58189"/>
    </reaction>
    <physiologicalReaction direction="left-to-right" evidence="6">
        <dbReference type="Rhea" id="RHEA:19670"/>
    </physiologicalReaction>
</comment>
<evidence type="ECO:0000256" key="1">
    <source>
        <dbReference type="ARBA" id="ARBA00009636"/>
    </source>
</evidence>
<dbReference type="PRINTS" id="PR01162">
    <property type="entry name" value="ALPHATUBULIN"/>
</dbReference>
<dbReference type="EnsemblMetazoa" id="XM_014399869.1">
    <property type="protein sequence ID" value="XP_014255355.1"/>
    <property type="gene ID" value="LOC106669951"/>
</dbReference>
<dbReference type="SMART" id="SM00865">
    <property type="entry name" value="Tubulin_C"/>
    <property type="match status" value="1"/>
</dbReference>
<keyword evidence="5" id="KW-0342">GTP-binding</keyword>
<dbReference type="Gene3D" id="3.40.50.1440">
    <property type="entry name" value="Tubulin/FtsZ, GTPase domain"/>
    <property type="match status" value="1"/>
</dbReference>
<dbReference type="SUPFAM" id="SSF55307">
    <property type="entry name" value="Tubulin C-terminal domain-like"/>
    <property type="match status" value="1"/>
</dbReference>
<accession>A0A8I6S1M4</accession>
<evidence type="ECO:0000256" key="6">
    <source>
        <dbReference type="ARBA" id="ARBA00049117"/>
    </source>
</evidence>
<dbReference type="KEGG" id="clec:106669951"/>
<dbReference type="AlphaFoldDB" id="A0A8I6S1M4"/>
<dbReference type="GO" id="GO:0016787">
    <property type="term" value="F:hydrolase activity"/>
    <property type="evidence" value="ECO:0007669"/>
    <property type="project" value="UniProtKB-KW"/>
</dbReference>
<dbReference type="InterPro" id="IPR000217">
    <property type="entry name" value="Tubulin"/>
</dbReference>
<dbReference type="InterPro" id="IPR023123">
    <property type="entry name" value="Tubulin_C"/>
</dbReference>
<dbReference type="SMART" id="SM00864">
    <property type="entry name" value="Tubulin"/>
    <property type="match status" value="1"/>
</dbReference>
<dbReference type="InterPro" id="IPR008280">
    <property type="entry name" value="Tub_FtsZ_C"/>
</dbReference>
<dbReference type="Proteomes" id="UP000494040">
    <property type="component" value="Unassembled WGS sequence"/>
</dbReference>
<comment type="similarity">
    <text evidence="1">Belongs to the tubulin family.</text>
</comment>
<dbReference type="SUPFAM" id="SSF52490">
    <property type="entry name" value="Tubulin nucleotide-binding domain-like"/>
    <property type="match status" value="1"/>
</dbReference>
<name>A0A8I6S1M4_CIMLE</name>
<organism evidence="9 10">
    <name type="scientific">Cimex lectularius</name>
    <name type="common">Bed bug</name>
    <name type="synonym">Acanthia lectularia</name>
    <dbReference type="NCBI Taxonomy" id="79782"/>
    <lineage>
        <taxon>Eukaryota</taxon>
        <taxon>Metazoa</taxon>
        <taxon>Ecdysozoa</taxon>
        <taxon>Arthropoda</taxon>
        <taxon>Hexapoda</taxon>
        <taxon>Insecta</taxon>
        <taxon>Pterygota</taxon>
        <taxon>Neoptera</taxon>
        <taxon>Paraneoptera</taxon>
        <taxon>Hemiptera</taxon>
        <taxon>Heteroptera</taxon>
        <taxon>Panheteroptera</taxon>
        <taxon>Cimicomorpha</taxon>
        <taxon>Cimicidae</taxon>
        <taxon>Cimex</taxon>
    </lineage>
</organism>